<organism evidence="1 2">
    <name type="scientific">Synechococcus phage Syn5</name>
    <dbReference type="NCBI Taxonomy" id="2914003"/>
    <lineage>
        <taxon>Viruses</taxon>
        <taxon>Duplodnaviria</taxon>
        <taxon>Heunggongvirae</taxon>
        <taxon>Uroviricota</taxon>
        <taxon>Caudoviricetes</taxon>
        <taxon>Autographivirales</taxon>
        <taxon>Voetvirus</taxon>
        <taxon>Voetvirus syn5</taxon>
    </lineage>
</organism>
<protein>
    <submittedName>
        <fullName evidence="1">Gp6</fullName>
    </submittedName>
</protein>
<gene>
    <name evidence="1" type="primary">6</name>
</gene>
<reference evidence="1 2" key="1">
    <citation type="journal article" date="2007" name="J. Mol. Biol.">
        <title>Genome sequence, structural proteins, and capsid organization of the cyanophage Syn5: a "horned" bacteriophage of marine synechococcus.</title>
        <authorList>
            <person name="Pope W.H."/>
            <person name="Weigele P.R."/>
            <person name="Chang J."/>
            <person name="Pedulla M.L."/>
            <person name="Ford M.E."/>
            <person name="Houtz J.M."/>
            <person name="Jiang W."/>
            <person name="Chiu W."/>
            <person name="Hatfull G.F."/>
            <person name="Hendrix R.W."/>
            <person name="King J."/>
        </authorList>
    </citation>
    <scope>NUCLEOTIDE SEQUENCE</scope>
</reference>
<keyword evidence="2" id="KW-1185">Reference proteome</keyword>
<dbReference type="EMBL" id="EF372997">
    <property type="protein sequence ID" value="ABP87913.1"/>
    <property type="molecule type" value="Genomic_DNA"/>
</dbReference>
<name>A4ZR87_9CAUD</name>
<dbReference type="GeneID" id="5220185"/>
<evidence type="ECO:0000313" key="1">
    <source>
        <dbReference type="EMBL" id="ABP87913.1"/>
    </source>
</evidence>
<sequence length="54" mass="6293">MDFNQIRTYRITYRDRDYTTHEMPVMATSAHQAVASLQQLGYDVTKVTHSFPSI</sequence>
<dbReference type="RefSeq" id="YP_001285415.1">
    <property type="nucleotide sequence ID" value="NC_009531.1"/>
</dbReference>
<dbReference type="Proteomes" id="UP000000241">
    <property type="component" value="Segment"/>
</dbReference>
<accession>A4ZR87</accession>
<proteinExistence type="predicted"/>
<dbReference type="KEGG" id="vg:5220185"/>
<evidence type="ECO:0000313" key="2">
    <source>
        <dbReference type="Proteomes" id="UP000000241"/>
    </source>
</evidence>